<dbReference type="PROSITE" id="PS51352">
    <property type="entry name" value="THIOREDOXIN_2"/>
    <property type="match status" value="1"/>
</dbReference>
<dbReference type="InterPro" id="IPR013766">
    <property type="entry name" value="Thioredoxin_domain"/>
</dbReference>
<dbReference type="GO" id="GO:0034976">
    <property type="term" value="P:response to endoplasmic reticulum stress"/>
    <property type="evidence" value="ECO:0007669"/>
    <property type="project" value="TreeGrafter"/>
</dbReference>
<dbReference type="GO" id="GO:0005788">
    <property type="term" value="C:endoplasmic reticulum lumen"/>
    <property type="evidence" value="ECO:0007669"/>
    <property type="project" value="UniProtKB-SubCell"/>
</dbReference>
<evidence type="ECO:0000256" key="2">
    <source>
        <dbReference type="ARBA" id="ARBA00004319"/>
    </source>
</evidence>
<dbReference type="PANTHER" id="PTHR45815">
    <property type="entry name" value="PROTEIN DISULFIDE-ISOMERASE A6"/>
    <property type="match status" value="1"/>
</dbReference>
<comment type="subcellular location">
    <subcellularLocation>
        <location evidence="2">Endoplasmic reticulum lumen</location>
    </subcellularLocation>
</comment>
<feature type="compositionally biased region" description="Low complexity" evidence="7">
    <location>
        <begin position="273"/>
        <end position="303"/>
    </location>
</feature>
<dbReference type="PRINTS" id="PR00421">
    <property type="entry name" value="THIOREDOXIN"/>
</dbReference>
<name>A0A1W5DAQ3_9LECA</name>
<protein>
    <recommendedName>
        <fullName evidence="3">protein disulfide-isomerase</fullName>
        <ecNumber evidence="3">5.3.4.1</ecNumber>
    </recommendedName>
</protein>
<keyword evidence="6" id="KW-0676">Redox-active center</keyword>
<keyword evidence="8" id="KW-0732">Signal</keyword>
<keyword evidence="4" id="KW-1015">Disulfide bond</keyword>
<keyword evidence="11" id="KW-1185">Reference proteome</keyword>
<evidence type="ECO:0000259" key="9">
    <source>
        <dbReference type="PROSITE" id="PS51352"/>
    </source>
</evidence>
<sequence>MFSHALVSIGATALLLSPAVATNGIYSKNSPVLQIDARSYDKLIAKSNQVSILEFYAPWCGHCQHLKPAYEKAAKGLDGLAQVAAINCDEESNKQFCASMGVQGFPTLKLIKPSKKAGKPSVEDYQGARTAKGIIEAVKSGIPNHVKRVSNKGLDAWLKESNDTSKAILFSDKGSTSALIKVLAAEFVGQMNFAQIRDKDTAAIEMFGVTEFPTLLVLPGGERPPVQYDGLFSKKAMLEFLNQYASAAAEPMTKKPKPSPKKSTETVEDAQKSTSDASAFSEASSSHASSEASEAAAGATSVTLEEESNPTESPDPIATSADAPTPVAMPHLPPPIPTLVTAQDLQTTCLDARTSTCILALLPPLPDAETTLPESATTALASLAELAKKHAQRGTKLFPFYSVPATNPSVANLRELLGLIDESAVELVAVNARRSWWRHYGSENYGLRHVEDWIDAIRLGEGQRSRLPEGLVSEEKPADEDEAAAAEHDEL</sequence>
<dbReference type="Pfam" id="PF24541">
    <property type="entry name" value="Thioredox_PDIA6_C"/>
    <property type="match status" value="1"/>
</dbReference>
<dbReference type="InterPro" id="IPR036249">
    <property type="entry name" value="Thioredoxin-like_sf"/>
</dbReference>
<dbReference type="GO" id="GO:0003756">
    <property type="term" value="F:protein disulfide isomerase activity"/>
    <property type="evidence" value="ECO:0007669"/>
    <property type="project" value="UniProtKB-EC"/>
</dbReference>
<dbReference type="Proteomes" id="UP000192927">
    <property type="component" value="Unassembled WGS sequence"/>
</dbReference>
<feature type="chain" id="PRO_5012099771" description="protein disulfide-isomerase" evidence="8">
    <location>
        <begin position="22"/>
        <end position="491"/>
    </location>
</feature>
<dbReference type="InterPro" id="IPR057305">
    <property type="entry name" value="Thioredox_PDIA6_C"/>
</dbReference>
<dbReference type="GO" id="GO:0015035">
    <property type="term" value="F:protein-disulfide reductase activity"/>
    <property type="evidence" value="ECO:0007669"/>
    <property type="project" value="TreeGrafter"/>
</dbReference>
<dbReference type="Pfam" id="PF00085">
    <property type="entry name" value="Thioredoxin"/>
    <property type="match status" value="1"/>
</dbReference>
<dbReference type="EC" id="5.3.4.1" evidence="3"/>
<feature type="compositionally biased region" description="Basic and acidic residues" evidence="7">
    <location>
        <begin position="262"/>
        <end position="271"/>
    </location>
</feature>
<comment type="catalytic activity">
    <reaction evidence="1">
        <text>Catalyzes the rearrangement of -S-S- bonds in proteins.</text>
        <dbReference type="EC" id="5.3.4.1"/>
    </reaction>
</comment>
<dbReference type="PROSITE" id="PS00194">
    <property type="entry name" value="THIOREDOXIN_1"/>
    <property type="match status" value="1"/>
</dbReference>
<feature type="domain" description="Thioredoxin" evidence="9">
    <location>
        <begin position="7"/>
        <end position="143"/>
    </location>
</feature>
<evidence type="ECO:0000256" key="1">
    <source>
        <dbReference type="ARBA" id="ARBA00001182"/>
    </source>
</evidence>
<evidence type="ECO:0000313" key="11">
    <source>
        <dbReference type="Proteomes" id="UP000192927"/>
    </source>
</evidence>
<feature type="signal peptide" evidence="8">
    <location>
        <begin position="1"/>
        <end position="21"/>
    </location>
</feature>
<dbReference type="Gene3D" id="3.40.30.10">
    <property type="entry name" value="Glutaredoxin"/>
    <property type="match status" value="2"/>
</dbReference>
<dbReference type="EMBL" id="FWEW01003623">
    <property type="protein sequence ID" value="SLM40125.1"/>
    <property type="molecule type" value="Genomic_DNA"/>
</dbReference>
<organism evidence="10 11">
    <name type="scientific">Lasallia pustulata</name>
    <dbReference type="NCBI Taxonomy" id="136370"/>
    <lineage>
        <taxon>Eukaryota</taxon>
        <taxon>Fungi</taxon>
        <taxon>Dikarya</taxon>
        <taxon>Ascomycota</taxon>
        <taxon>Pezizomycotina</taxon>
        <taxon>Lecanoromycetes</taxon>
        <taxon>OSLEUM clade</taxon>
        <taxon>Umbilicariomycetidae</taxon>
        <taxon>Umbilicariales</taxon>
        <taxon>Umbilicariaceae</taxon>
        <taxon>Lasallia</taxon>
    </lineage>
</organism>
<evidence type="ECO:0000256" key="4">
    <source>
        <dbReference type="ARBA" id="ARBA00023157"/>
    </source>
</evidence>
<dbReference type="SUPFAM" id="SSF52833">
    <property type="entry name" value="Thioredoxin-like"/>
    <property type="match status" value="2"/>
</dbReference>
<evidence type="ECO:0000313" key="10">
    <source>
        <dbReference type="EMBL" id="SLM40125.1"/>
    </source>
</evidence>
<evidence type="ECO:0000256" key="7">
    <source>
        <dbReference type="SAM" id="MobiDB-lite"/>
    </source>
</evidence>
<feature type="region of interest" description="Disordered" evidence="7">
    <location>
        <begin position="465"/>
        <end position="491"/>
    </location>
</feature>
<dbReference type="PANTHER" id="PTHR45815:SF3">
    <property type="entry name" value="PROTEIN DISULFIDE-ISOMERASE A6"/>
    <property type="match status" value="1"/>
</dbReference>
<feature type="region of interest" description="Disordered" evidence="7">
    <location>
        <begin position="248"/>
        <end position="335"/>
    </location>
</feature>
<proteinExistence type="predicted"/>
<dbReference type="InterPro" id="IPR017937">
    <property type="entry name" value="Thioredoxin_CS"/>
</dbReference>
<dbReference type="CDD" id="cd03002">
    <property type="entry name" value="PDI_a_MPD1_like"/>
    <property type="match status" value="1"/>
</dbReference>
<reference evidence="11" key="1">
    <citation type="submission" date="2017-03" db="EMBL/GenBank/DDBJ databases">
        <authorList>
            <person name="Sharma R."/>
            <person name="Thines M."/>
        </authorList>
    </citation>
    <scope>NUCLEOTIDE SEQUENCE [LARGE SCALE GENOMIC DNA]</scope>
</reference>
<evidence type="ECO:0000256" key="3">
    <source>
        <dbReference type="ARBA" id="ARBA00012723"/>
    </source>
</evidence>
<evidence type="ECO:0000256" key="5">
    <source>
        <dbReference type="ARBA" id="ARBA00023235"/>
    </source>
</evidence>
<keyword evidence="5 10" id="KW-0413">Isomerase</keyword>
<evidence type="ECO:0000256" key="6">
    <source>
        <dbReference type="ARBA" id="ARBA00023284"/>
    </source>
</evidence>
<evidence type="ECO:0000256" key="8">
    <source>
        <dbReference type="SAM" id="SignalP"/>
    </source>
</evidence>
<accession>A0A1W5DAQ3</accession>
<dbReference type="CDD" id="cd02981">
    <property type="entry name" value="PDI_b_family"/>
    <property type="match status" value="1"/>
</dbReference>
<dbReference type="AlphaFoldDB" id="A0A1W5DAQ3"/>